<keyword evidence="6 9" id="KW-0812">Transmembrane</keyword>
<protein>
    <submittedName>
        <fullName evidence="10">Phosphate permease</fullName>
    </submittedName>
</protein>
<feature type="transmembrane region" description="Helical" evidence="9">
    <location>
        <begin position="231"/>
        <end position="253"/>
    </location>
</feature>
<proteinExistence type="inferred from homology"/>
<dbReference type="EMBL" id="LKBG01000275">
    <property type="protein sequence ID" value="KQB33805.1"/>
    <property type="molecule type" value="Genomic_DNA"/>
</dbReference>
<dbReference type="GO" id="GO:0016020">
    <property type="term" value="C:membrane"/>
    <property type="evidence" value="ECO:0007669"/>
    <property type="project" value="UniProtKB-SubCell"/>
</dbReference>
<feature type="transmembrane region" description="Helical" evidence="9">
    <location>
        <begin position="72"/>
        <end position="92"/>
    </location>
</feature>
<evidence type="ECO:0000256" key="9">
    <source>
        <dbReference type="SAM" id="Phobius"/>
    </source>
</evidence>
<evidence type="ECO:0000256" key="1">
    <source>
        <dbReference type="ARBA" id="ARBA00001981"/>
    </source>
</evidence>
<keyword evidence="4" id="KW-0813">Transport</keyword>
<keyword evidence="7 9" id="KW-1133">Transmembrane helix</keyword>
<feature type="transmembrane region" description="Helical" evidence="9">
    <location>
        <begin position="273"/>
        <end position="298"/>
    </location>
</feature>
<evidence type="ECO:0000313" key="11">
    <source>
        <dbReference type="EMBL" id="KQB33805.1"/>
    </source>
</evidence>
<dbReference type="RefSeq" id="WP_048100831.1">
    <property type="nucleotide sequence ID" value="NZ_JBBYJF010000010.1"/>
</dbReference>
<dbReference type="GO" id="GO:0005315">
    <property type="term" value="F:phosphate transmembrane transporter activity"/>
    <property type="evidence" value="ECO:0007669"/>
    <property type="project" value="InterPro"/>
</dbReference>
<organism evidence="10 13">
    <name type="scientific">Acidiplasma aeolicum</name>
    <dbReference type="NCBI Taxonomy" id="507754"/>
    <lineage>
        <taxon>Archaea</taxon>
        <taxon>Methanobacteriati</taxon>
        <taxon>Thermoplasmatota</taxon>
        <taxon>Thermoplasmata</taxon>
        <taxon>Thermoplasmatales</taxon>
        <taxon>Ferroplasmaceae</taxon>
        <taxon>Acidiplasma</taxon>
    </lineage>
</organism>
<dbReference type="GeneID" id="84221744"/>
<comment type="function">
    <text evidence="1">Potential transporter for phosphate.</text>
</comment>
<feature type="transmembrane region" description="Helical" evidence="9">
    <location>
        <begin position="191"/>
        <end position="210"/>
    </location>
</feature>
<dbReference type="Proteomes" id="UP000050515">
    <property type="component" value="Unassembled WGS sequence"/>
</dbReference>
<dbReference type="Proteomes" id="UP000050320">
    <property type="component" value="Unassembled WGS sequence"/>
</dbReference>
<keyword evidence="12" id="KW-1185">Reference proteome</keyword>
<dbReference type="EMBL" id="LJCQ01000031">
    <property type="protein sequence ID" value="KPV47602.1"/>
    <property type="molecule type" value="Genomic_DNA"/>
</dbReference>
<evidence type="ECO:0000313" key="13">
    <source>
        <dbReference type="Proteomes" id="UP000050515"/>
    </source>
</evidence>
<accession>A0A0P9ETX7</accession>
<evidence type="ECO:0000256" key="3">
    <source>
        <dbReference type="ARBA" id="ARBA00009916"/>
    </source>
</evidence>
<dbReference type="InterPro" id="IPR001204">
    <property type="entry name" value="Phos_transporter"/>
</dbReference>
<dbReference type="PANTHER" id="PTHR11101">
    <property type="entry name" value="PHOSPHATE TRANSPORTER"/>
    <property type="match status" value="1"/>
</dbReference>
<evidence type="ECO:0000313" key="10">
    <source>
        <dbReference type="EMBL" id="KPV47602.1"/>
    </source>
</evidence>
<keyword evidence="8 9" id="KW-0472">Membrane</keyword>
<dbReference type="PANTHER" id="PTHR11101:SF80">
    <property type="entry name" value="PHOSPHATE TRANSPORTER"/>
    <property type="match status" value="1"/>
</dbReference>
<dbReference type="GO" id="GO:0035435">
    <property type="term" value="P:phosphate ion transmembrane transport"/>
    <property type="evidence" value="ECO:0007669"/>
    <property type="project" value="TreeGrafter"/>
</dbReference>
<reference evidence="11 12" key="2">
    <citation type="submission" date="2015-09" db="EMBL/GenBank/DDBJ databases">
        <title>Heavy metals and arsenic resistance mechanisms in polyextremophilic archaea of the family Ferroplasmaceae.</title>
        <authorList>
            <person name="Bulaev A.G."/>
            <person name="Kanygina A.V."/>
        </authorList>
    </citation>
    <scope>NUCLEOTIDE SEQUENCE [LARGE SCALE GENOMIC DNA]</scope>
    <source>
        <strain evidence="11 12">VT</strain>
    </source>
</reference>
<feature type="transmembrane region" description="Helical" evidence="9">
    <location>
        <begin position="121"/>
        <end position="143"/>
    </location>
</feature>
<evidence type="ECO:0000313" key="12">
    <source>
        <dbReference type="Proteomes" id="UP000050320"/>
    </source>
</evidence>
<feature type="transmembrane region" description="Helical" evidence="9">
    <location>
        <begin position="35"/>
        <end position="60"/>
    </location>
</feature>
<dbReference type="Pfam" id="PF01384">
    <property type="entry name" value="PHO4"/>
    <property type="match status" value="1"/>
</dbReference>
<comment type="similarity">
    <text evidence="3">Belongs to the inorganic phosphate transporter (PiT) (TC 2.A.20) family.</text>
</comment>
<sequence>MIFLIISLILTFLLTLLVSGNNLSAAVGTLIGSRIVSRFYGTLIGSLGFFAGLALEGRFLKGAAISLIPHSYFYISYAFLVSFIIFFLATIGRAPLSLTMALAGTAIGIDLRIDYSVNYNFVILMIMFWILAPVLSIIVSYITEKSIFDRDYKNVWRVAATLKILIIISSFLTAFTLGANTLGFIANVEGFNLITVIIMAVAIFLGSFFLSRGVIKRVGEEMYLMRYSNALVSLVVSSALVEIATIFSIPLSNTQTLTSSVFGVGISYKFKGIYMKSFFIIIITWIVSPLLGLLLGYLV</sequence>
<evidence type="ECO:0000256" key="2">
    <source>
        <dbReference type="ARBA" id="ARBA00004141"/>
    </source>
</evidence>
<evidence type="ECO:0000256" key="7">
    <source>
        <dbReference type="ARBA" id="ARBA00022989"/>
    </source>
</evidence>
<comment type="caution">
    <text evidence="10">The sequence shown here is derived from an EMBL/GenBank/DDBJ whole genome shotgun (WGS) entry which is preliminary data.</text>
</comment>
<name>A0A0P9ETX7_9ARCH</name>
<dbReference type="OrthoDB" id="101311at2157"/>
<evidence type="ECO:0000256" key="6">
    <source>
        <dbReference type="ARBA" id="ARBA00022692"/>
    </source>
</evidence>
<evidence type="ECO:0000256" key="4">
    <source>
        <dbReference type="ARBA" id="ARBA00022448"/>
    </source>
</evidence>
<feature type="transmembrane region" description="Helical" evidence="9">
    <location>
        <begin position="164"/>
        <end position="185"/>
    </location>
</feature>
<dbReference type="AlphaFoldDB" id="A0A0P9ETX7"/>
<evidence type="ECO:0000256" key="5">
    <source>
        <dbReference type="ARBA" id="ARBA00022592"/>
    </source>
</evidence>
<keyword evidence="5" id="KW-0592">Phosphate transport</keyword>
<reference evidence="10 13" key="1">
    <citation type="submission" date="2015-09" db="EMBL/GenBank/DDBJ databases">
        <title>Draft genome sequence of Acidiplasma aeolicum DSM 18409.</title>
        <authorList>
            <person name="Hemp J."/>
        </authorList>
    </citation>
    <scope>NUCLEOTIDE SEQUENCE [LARGE SCALE GENOMIC DNA]</scope>
    <source>
        <strain evidence="10 13">V</strain>
    </source>
</reference>
<evidence type="ECO:0000256" key="8">
    <source>
        <dbReference type="ARBA" id="ARBA00023136"/>
    </source>
</evidence>
<comment type="subcellular location">
    <subcellularLocation>
        <location evidence="2">Membrane</location>
        <topology evidence="2">Multi-pass membrane protein</topology>
    </subcellularLocation>
</comment>
<gene>
    <name evidence="11" type="ORF">AOG54_01615</name>
    <name evidence="10" type="ORF">SE19_00350</name>
</gene>
<dbReference type="PATRIC" id="fig|507754.4.peg.565"/>